<evidence type="ECO:0000256" key="2">
    <source>
        <dbReference type="ARBA" id="ARBA00006432"/>
    </source>
</evidence>
<dbReference type="InterPro" id="IPR020845">
    <property type="entry name" value="AMP-binding_CS"/>
</dbReference>
<accession>A0ABD6EJV4</accession>
<evidence type="ECO:0000256" key="1">
    <source>
        <dbReference type="ARBA" id="ARBA00004275"/>
    </source>
</evidence>
<evidence type="ECO:0000256" key="3">
    <source>
        <dbReference type="ARBA" id="ARBA00023140"/>
    </source>
</evidence>
<dbReference type="InterPro" id="IPR000873">
    <property type="entry name" value="AMP-dep_synth/lig_dom"/>
</dbReference>
<dbReference type="PANTHER" id="PTHR24096">
    <property type="entry name" value="LONG-CHAIN-FATTY-ACID--COA LIGASE"/>
    <property type="match status" value="1"/>
</dbReference>
<evidence type="ECO:0000259" key="7">
    <source>
        <dbReference type="Pfam" id="PF13193"/>
    </source>
</evidence>
<dbReference type="Pfam" id="PF00501">
    <property type="entry name" value="AMP-binding"/>
    <property type="match status" value="1"/>
</dbReference>
<dbReference type="InterPro" id="IPR045851">
    <property type="entry name" value="AMP-bd_C_sf"/>
</dbReference>
<feature type="region of interest" description="Disordered" evidence="4">
    <location>
        <begin position="468"/>
        <end position="487"/>
    </location>
</feature>
<comment type="subcellular location">
    <subcellularLocation>
        <location evidence="1">Peroxisome</location>
    </subcellularLocation>
</comment>
<keyword evidence="5" id="KW-0812">Transmembrane</keyword>
<proteinExistence type="inferred from homology"/>
<dbReference type="InterPro" id="IPR025110">
    <property type="entry name" value="AMP-bd_C"/>
</dbReference>
<dbReference type="GO" id="GO:0005777">
    <property type="term" value="C:peroxisome"/>
    <property type="evidence" value="ECO:0007669"/>
    <property type="project" value="UniProtKB-SubCell"/>
</dbReference>
<dbReference type="PROSITE" id="PS00455">
    <property type="entry name" value="AMP_BINDING"/>
    <property type="match status" value="1"/>
</dbReference>
<dbReference type="CDD" id="cd05911">
    <property type="entry name" value="Firefly_Luc_like"/>
    <property type="match status" value="1"/>
</dbReference>
<dbReference type="FunFam" id="3.30.300.30:FF:000007">
    <property type="entry name" value="4-coumarate--CoA ligase 2"/>
    <property type="match status" value="1"/>
</dbReference>
<feature type="domain" description="AMP-binding enzyme C-terminal" evidence="7">
    <location>
        <begin position="370"/>
        <end position="446"/>
    </location>
</feature>
<evidence type="ECO:0000313" key="8">
    <source>
        <dbReference type="EMBL" id="MFH4980258.1"/>
    </source>
</evidence>
<dbReference type="Gene3D" id="2.30.38.10">
    <property type="entry name" value="Luciferase, Domain 3"/>
    <property type="match status" value="1"/>
</dbReference>
<keyword evidence="3" id="KW-0576">Peroxisome</keyword>
<comment type="caution">
    <text evidence="8">The sequence shown here is derived from an EMBL/GenBank/DDBJ whole genome shotgun (WGS) entry which is preliminary data.</text>
</comment>
<name>A0ABD6EJV4_9BILA</name>
<comment type="similarity">
    <text evidence="2">Belongs to the ATP-dependent AMP-binding enzyme family.</text>
</comment>
<evidence type="ECO:0008006" key="10">
    <source>
        <dbReference type="Google" id="ProtNLM"/>
    </source>
</evidence>
<organism evidence="8 9">
    <name type="scientific">Gnathostoma spinigerum</name>
    <dbReference type="NCBI Taxonomy" id="75299"/>
    <lineage>
        <taxon>Eukaryota</taxon>
        <taxon>Metazoa</taxon>
        <taxon>Ecdysozoa</taxon>
        <taxon>Nematoda</taxon>
        <taxon>Chromadorea</taxon>
        <taxon>Rhabditida</taxon>
        <taxon>Spirurina</taxon>
        <taxon>Gnathostomatomorpha</taxon>
        <taxon>Gnathostomatoidea</taxon>
        <taxon>Gnathostomatidae</taxon>
        <taxon>Gnathostoma</taxon>
    </lineage>
</organism>
<reference evidence="8 9" key="1">
    <citation type="submission" date="2024-08" db="EMBL/GenBank/DDBJ databases">
        <title>Gnathostoma spinigerum genome.</title>
        <authorList>
            <person name="Gonzalez-Bertolin B."/>
            <person name="Monzon S."/>
            <person name="Zaballos A."/>
            <person name="Jimenez P."/>
            <person name="Dekumyoy P."/>
            <person name="Varona S."/>
            <person name="Cuesta I."/>
            <person name="Sumanam S."/>
            <person name="Adisakwattana P."/>
            <person name="Gasser R.B."/>
            <person name="Hernandez-Gonzalez A."/>
            <person name="Young N.D."/>
            <person name="Perteguer M.J."/>
        </authorList>
    </citation>
    <scope>NUCLEOTIDE SEQUENCE [LARGE SCALE GENOMIC DNA]</scope>
    <source>
        <strain evidence="8">AL3</strain>
        <tissue evidence="8">Liver</tissue>
    </source>
</reference>
<dbReference type="Gene3D" id="3.30.300.30">
    <property type="match status" value="1"/>
</dbReference>
<dbReference type="Gene3D" id="3.40.50.980">
    <property type="match status" value="2"/>
</dbReference>
<feature type="transmembrane region" description="Helical" evidence="5">
    <location>
        <begin position="155"/>
        <end position="175"/>
    </location>
</feature>
<dbReference type="AlphaFoldDB" id="A0ABD6EJV4"/>
<evidence type="ECO:0000259" key="6">
    <source>
        <dbReference type="Pfam" id="PF00501"/>
    </source>
</evidence>
<keyword evidence="5" id="KW-0472">Membrane</keyword>
<feature type="domain" description="AMP-dependent synthetase/ligase" evidence="6">
    <location>
        <begin position="2"/>
        <end position="319"/>
    </location>
</feature>
<dbReference type="SUPFAM" id="SSF56801">
    <property type="entry name" value="Acetyl-CoA synthetase-like"/>
    <property type="match status" value="1"/>
</dbReference>
<sequence length="487" mass="53849">MCGGAITGMSSIATEYELQRQFSDSQCSVVLCCASNLSRVLEAAKSCTNIKAIIVITDETSNGRRVCAPRVSGQVLYYWSDAVIEQPSVWSLETPEIMQDIAIMPYSSGTTGRSKGVMISHQNLATATSVLFSHVDKQVFARTIKDWSWKDDRTIAMLPFYHIYGCCMMLLSLFAGSTTITVRRFSSETFCKNIQHHKIRFLTVVPTLLTFLAKSPDVRSYDLTSVSVIVCGAAPAGKELIDAVFKRHPNIRYIMQGYGMTEVTAASHLPVPEQPIGSSGKLAPDFQMKIVNIDDGTECDVNEPGEIQLRSPTVMVGYFNRPSETAQIITEDGWLCTGDVGYVDENGFLFIVDRMKELIKVSGFQVAPAELEDILLKHPAISEVAVVGVPDQTGGELPKAFIVTRDGTQISEQEINDFMKDKVSHYKYLRGGVSFLSELPKSPVGKILRRRLRDENHLNQQCTSEVYNVDSRPIPDGSKEEEGKLGN</sequence>
<gene>
    <name evidence="8" type="ORF">AB6A40_006967</name>
</gene>
<dbReference type="Proteomes" id="UP001608902">
    <property type="component" value="Unassembled WGS sequence"/>
</dbReference>
<dbReference type="EMBL" id="JBGFUD010005291">
    <property type="protein sequence ID" value="MFH4980258.1"/>
    <property type="molecule type" value="Genomic_DNA"/>
</dbReference>
<evidence type="ECO:0000256" key="4">
    <source>
        <dbReference type="SAM" id="MobiDB-lite"/>
    </source>
</evidence>
<feature type="compositionally biased region" description="Basic and acidic residues" evidence="4">
    <location>
        <begin position="477"/>
        <end position="487"/>
    </location>
</feature>
<evidence type="ECO:0000313" key="9">
    <source>
        <dbReference type="Proteomes" id="UP001608902"/>
    </source>
</evidence>
<keyword evidence="9" id="KW-1185">Reference proteome</keyword>
<protein>
    <recommendedName>
        <fullName evidence="10">4-coumarate--CoA ligase</fullName>
    </recommendedName>
</protein>
<evidence type="ECO:0000256" key="5">
    <source>
        <dbReference type="SAM" id="Phobius"/>
    </source>
</evidence>
<dbReference type="Pfam" id="PF13193">
    <property type="entry name" value="AMP-binding_C"/>
    <property type="match status" value="1"/>
</dbReference>
<dbReference type="PANTHER" id="PTHR24096:SF422">
    <property type="entry name" value="BCDNA.GH02901"/>
    <property type="match status" value="1"/>
</dbReference>
<keyword evidence="5" id="KW-1133">Transmembrane helix</keyword>